<dbReference type="PANTHER" id="PTHR32010">
    <property type="entry name" value="PHOTOSYSTEM II STABILITY/ASSEMBLY FACTOR HCF136, CHLOROPLASTIC"/>
    <property type="match status" value="1"/>
</dbReference>
<sequence length="1098" mass="123609">MPRDNERISSNLETVVNRGACRLSRRSQNRNNHRLPSKEQSLSVLGLRNSEQRCTVLFVAVDHDSWKILVPMCVFHQVSEGRNQLGCEVDISLNRVESLEQRNSSPERPGSAELSTASSSSETSVLGKSNRRNWTRSDESGNILKITNSEFDFDNVVASCESVNSTLKKEKPVKKSSRKKGKKKRKQYKGSAQKSACVIAQYEEGISQELLEKVTSPSLLVRDTEENNITENSNDCRNNPARALTLKLYNDEMHNSEQVSSLHWESSGENLSCAHSGRFEILSDSMSSCSTISSVILSTSSEISPNVHPKQDAIYETSQISNSLEPNSFMDELKTETVGIFSDVENCSGASMKSTFHNKYACNSSEGPLTFNLMENSVPSHSITPDSCDKSSEISSYRSFDTPECSKCTVDTDRTNERVQCSSEASTSDGFHPVVYKKRGRLRKAYPSSNSLHISGTANLYGQKTQRNQTNRCIRGLRNDNFVQHVNVSSKGSEVWEKSDKGDERNQIESGALCSCPCSTERVIETAYMDTLRSVSSDIDPNGLSKVINKRLLHNSPLTLKEEPSSASNHEYLENEKIQVQEKAVEISIQKLKKNESQSSSHRTAECRSPDSDIFELGQSESIQNKQINTFEEQNEISPLLAESDFLENTSIKLHSNGGIMDTEDIQIMELGSESMLCDDRRKDLLVFDKNSSKVPNMNDPISDRLKWSKVKLELPISNFHHLVPSNDDEPFTSFDTDLCKIIQAIDESYKLLTASESIRMVTGSPLAEFERFVDLASPSINQTIGDAFCTHQVPKGFLGNLWKWYEKPGSYGLEVKVEDHHNSKRSPKRCSQFRAYFVPYLSAIQLFARSRSFVCLDSGVCNRVAKEFNNEDTPKSSVSLESLPIFSKLLPRPPKKIVPSDKDEVCCQIINSSDFTDEELLFEYFEVDQPHQRRPLFEKIKELARGEVSSNCQIFGDSSNLECLNFHELHPASWFSVAWYPIYRIPDGNFRAAFLTYHSLGRFLHRGTSSNVIGDVNQIVSPIVGMQTYNDKGECWFAQRSFMTEKTMSTNPSGILNKRLHTLENAASVMARAAVRKGNQKSVNKHPDYEFFLSRRR</sequence>
<gene>
    <name evidence="2" type="ORF">A4U43_C04F31100</name>
</gene>
<reference evidence="3" key="1">
    <citation type="journal article" date="2017" name="Nat. Commun.">
        <title>The asparagus genome sheds light on the origin and evolution of a young Y chromosome.</title>
        <authorList>
            <person name="Harkess A."/>
            <person name="Zhou J."/>
            <person name="Xu C."/>
            <person name="Bowers J.E."/>
            <person name="Van der Hulst R."/>
            <person name="Ayyampalayam S."/>
            <person name="Mercati F."/>
            <person name="Riccardi P."/>
            <person name="McKain M.R."/>
            <person name="Kakrana A."/>
            <person name="Tang H."/>
            <person name="Ray J."/>
            <person name="Groenendijk J."/>
            <person name="Arikit S."/>
            <person name="Mathioni S.M."/>
            <person name="Nakano M."/>
            <person name="Shan H."/>
            <person name="Telgmann-Rauber A."/>
            <person name="Kanno A."/>
            <person name="Yue Z."/>
            <person name="Chen H."/>
            <person name="Li W."/>
            <person name="Chen Y."/>
            <person name="Xu X."/>
            <person name="Zhang Y."/>
            <person name="Luo S."/>
            <person name="Chen H."/>
            <person name="Gao J."/>
            <person name="Mao Z."/>
            <person name="Pires J.C."/>
            <person name="Luo M."/>
            <person name="Kudrna D."/>
            <person name="Wing R.A."/>
            <person name="Meyers B.C."/>
            <person name="Yi K."/>
            <person name="Kong H."/>
            <person name="Lavrijsen P."/>
            <person name="Sunseri F."/>
            <person name="Falavigna A."/>
            <person name="Ye Y."/>
            <person name="Leebens-Mack J.H."/>
            <person name="Chen G."/>
        </authorList>
    </citation>
    <scope>NUCLEOTIDE SEQUENCE [LARGE SCALE GENOMIC DNA]</scope>
    <source>
        <strain evidence="3">cv. DH0086</strain>
    </source>
</reference>
<dbReference type="Gramene" id="ONK73401">
    <property type="protein sequence ID" value="ONK73401"/>
    <property type="gene ID" value="A4U43_C04F31100"/>
</dbReference>
<accession>A0A5P1F9T3</accession>
<feature type="compositionally biased region" description="Basic residues" evidence="1">
    <location>
        <begin position="171"/>
        <end position="188"/>
    </location>
</feature>
<feature type="region of interest" description="Disordered" evidence="1">
    <location>
        <begin position="99"/>
        <end position="134"/>
    </location>
</feature>
<organism evidence="2 3">
    <name type="scientific">Asparagus officinalis</name>
    <name type="common">Garden asparagus</name>
    <dbReference type="NCBI Taxonomy" id="4686"/>
    <lineage>
        <taxon>Eukaryota</taxon>
        <taxon>Viridiplantae</taxon>
        <taxon>Streptophyta</taxon>
        <taxon>Embryophyta</taxon>
        <taxon>Tracheophyta</taxon>
        <taxon>Spermatophyta</taxon>
        <taxon>Magnoliopsida</taxon>
        <taxon>Liliopsida</taxon>
        <taxon>Asparagales</taxon>
        <taxon>Asparagaceae</taxon>
        <taxon>Asparagoideae</taxon>
        <taxon>Asparagus</taxon>
    </lineage>
</organism>
<protein>
    <submittedName>
        <fullName evidence="2">Uncharacterized protein</fullName>
    </submittedName>
</protein>
<proteinExistence type="predicted"/>
<keyword evidence="3" id="KW-1185">Reference proteome</keyword>
<feature type="region of interest" description="Disordered" evidence="1">
    <location>
        <begin position="167"/>
        <end position="189"/>
    </location>
</feature>
<evidence type="ECO:0000313" key="2">
    <source>
        <dbReference type="EMBL" id="ONK73401.1"/>
    </source>
</evidence>
<evidence type="ECO:0000256" key="1">
    <source>
        <dbReference type="SAM" id="MobiDB-lite"/>
    </source>
</evidence>
<feature type="compositionally biased region" description="Low complexity" evidence="1">
    <location>
        <begin position="111"/>
        <end position="124"/>
    </location>
</feature>
<dbReference type="Proteomes" id="UP000243459">
    <property type="component" value="Chromosome 4"/>
</dbReference>
<dbReference type="EMBL" id="CM007384">
    <property type="protein sequence ID" value="ONK73401.1"/>
    <property type="molecule type" value="Genomic_DNA"/>
</dbReference>
<dbReference type="AlphaFoldDB" id="A0A5P1F9T3"/>
<dbReference type="Pfam" id="PF05623">
    <property type="entry name" value="DUF789"/>
    <property type="match status" value="1"/>
</dbReference>
<evidence type="ECO:0000313" key="3">
    <source>
        <dbReference type="Proteomes" id="UP000243459"/>
    </source>
</evidence>
<name>A0A5P1F9T3_ASPOF</name>
<dbReference type="PANTHER" id="PTHR32010:SF18">
    <property type="entry name" value="DUF789 FAMILY PROTEIN"/>
    <property type="match status" value="1"/>
</dbReference>
<dbReference type="OrthoDB" id="1920576at2759"/>
<dbReference type="InterPro" id="IPR008507">
    <property type="entry name" value="DUF789"/>
</dbReference>